<dbReference type="PROSITE" id="PS50181">
    <property type="entry name" value="FBOX"/>
    <property type="match status" value="1"/>
</dbReference>
<gene>
    <name evidence="2" type="ORF">RchiOBHm_Chr3g0474031</name>
</gene>
<dbReference type="Gene3D" id="3.80.10.10">
    <property type="entry name" value="Ribonuclease Inhibitor"/>
    <property type="match status" value="1"/>
</dbReference>
<accession>A0A2P6RC11</accession>
<comment type="caution">
    <text evidence="2">The sequence shown here is derived from an EMBL/GenBank/DDBJ whole genome shotgun (WGS) entry which is preliminary data.</text>
</comment>
<dbReference type="SUPFAM" id="SSF52047">
    <property type="entry name" value="RNI-like"/>
    <property type="match status" value="1"/>
</dbReference>
<dbReference type="InterPro" id="IPR032675">
    <property type="entry name" value="LRR_dom_sf"/>
</dbReference>
<organism evidence="2 3">
    <name type="scientific">Rosa chinensis</name>
    <name type="common">China rose</name>
    <dbReference type="NCBI Taxonomy" id="74649"/>
    <lineage>
        <taxon>Eukaryota</taxon>
        <taxon>Viridiplantae</taxon>
        <taxon>Streptophyta</taxon>
        <taxon>Embryophyta</taxon>
        <taxon>Tracheophyta</taxon>
        <taxon>Spermatophyta</taxon>
        <taxon>Magnoliopsida</taxon>
        <taxon>eudicotyledons</taxon>
        <taxon>Gunneridae</taxon>
        <taxon>Pentapetalae</taxon>
        <taxon>rosids</taxon>
        <taxon>fabids</taxon>
        <taxon>Rosales</taxon>
        <taxon>Rosaceae</taxon>
        <taxon>Rosoideae</taxon>
        <taxon>Rosoideae incertae sedis</taxon>
        <taxon>Rosa</taxon>
    </lineage>
</organism>
<dbReference type="EMBL" id="PDCK01000041">
    <property type="protein sequence ID" value="PRQ43968.1"/>
    <property type="molecule type" value="Genomic_DNA"/>
</dbReference>
<dbReference type="InterPro" id="IPR001810">
    <property type="entry name" value="F-box_dom"/>
</dbReference>
<dbReference type="Pfam" id="PF00646">
    <property type="entry name" value="F-box"/>
    <property type="match status" value="1"/>
</dbReference>
<evidence type="ECO:0000259" key="1">
    <source>
        <dbReference type="PROSITE" id="PS50181"/>
    </source>
</evidence>
<dbReference type="OMA" id="QSTCMKR"/>
<protein>
    <submittedName>
        <fullName evidence="2">Putative F-box domain, leucine-rich repeat domain, L domain-containing protein</fullName>
    </submittedName>
</protein>
<name>A0A2P6RC11_ROSCH</name>
<feature type="domain" description="F-box" evidence="1">
    <location>
        <begin position="27"/>
        <end position="75"/>
    </location>
</feature>
<dbReference type="Pfam" id="PF24758">
    <property type="entry name" value="LRR_At5g56370"/>
    <property type="match status" value="1"/>
</dbReference>
<dbReference type="OrthoDB" id="1148828at2759"/>
<dbReference type="CDD" id="cd09917">
    <property type="entry name" value="F-box_SF"/>
    <property type="match status" value="1"/>
</dbReference>
<dbReference type="InterPro" id="IPR055411">
    <property type="entry name" value="LRR_FXL15/At3g58940/PEG3-like"/>
</dbReference>
<dbReference type="Proteomes" id="UP000238479">
    <property type="component" value="Chromosome 3"/>
</dbReference>
<sequence length="492" mass="55996">MAPKPKKRAIASCEGGGGGCSESKSMIDRLSDLPDQVVHHILSFLTVMDLVRVCCVSKRWRELSLSAPCLNFDEIPSGCRSTCRNRLQLMTYLERFLFYRGDNKIQSFRVNWERHYMDENETVCICASEHYRLITWINSAVRCNVEVLDLKMTLYDPEEAPFPSSVFLCGTLRSLAVDMNFTLLRTPSFGFSSNLTKLELKDVVIEDDRFFKWVSCSCKFIEELHLDQVRGIKTISVESSSLKIFRFFDVFNTSHLSISGEKLEDIVVGWYVESPSNSSLNICAPNLRCLSWSGKLMNHLTLGKFRHLEAAVLRLRPDENELDKVYEVLCSLCKVRALMLDEATIKVPFSKGSMRAPIYNIHCLTMDIGSITDELVPAIVSLFRGLPNMYILCIQSKPPLDNPQFNTSGFDMGYWKLQNLAFIDQLKVVSIELCNDSNGIDLARYILECAQNLLQMIVIYPPQDSEIVTRKLKESKIASGATVVYREKEKRG</sequence>
<reference evidence="2 3" key="1">
    <citation type="journal article" date="2018" name="Nat. Genet.">
        <title>The Rosa genome provides new insights in the design of modern roses.</title>
        <authorList>
            <person name="Bendahmane M."/>
        </authorList>
    </citation>
    <scope>NUCLEOTIDE SEQUENCE [LARGE SCALE GENOMIC DNA]</scope>
    <source>
        <strain evidence="3">cv. Old Blush</strain>
    </source>
</reference>
<keyword evidence="3" id="KW-1185">Reference proteome</keyword>
<dbReference type="PANTHER" id="PTHR34223:SF51">
    <property type="entry name" value="OS06G0556300 PROTEIN"/>
    <property type="match status" value="1"/>
</dbReference>
<evidence type="ECO:0000313" key="2">
    <source>
        <dbReference type="EMBL" id="PRQ43968.1"/>
    </source>
</evidence>
<dbReference type="PANTHER" id="PTHR34223">
    <property type="entry name" value="OS11G0201299 PROTEIN"/>
    <property type="match status" value="1"/>
</dbReference>
<evidence type="ECO:0000313" key="3">
    <source>
        <dbReference type="Proteomes" id="UP000238479"/>
    </source>
</evidence>
<dbReference type="Gramene" id="PRQ43968">
    <property type="protein sequence ID" value="PRQ43968"/>
    <property type="gene ID" value="RchiOBHm_Chr3g0474031"/>
</dbReference>
<proteinExistence type="predicted"/>
<dbReference type="InterPro" id="IPR036047">
    <property type="entry name" value="F-box-like_dom_sf"/>
</dbReference>
<dbReference type="Gene3D" id="1.20.1280.50">
    <property type="match status" value="1"/>
</dbReference>
<dbReference type="SMART" id="SM00256">
    <property type="entry name" value="FBOX"/>
    <property type="match status" value="1"/>
</dbReference>
<dbReference type="AlphaFoldDB" id="A0A2P6RC11"/>
<dbReference type="InterPro" id="IPR053197">
    <property type="entry name" value="F-box_SCFL_complex_component"/>
</dbReference>
<dbReference type="SUPFAM" id="SSF81383">
    <property type="entry name" value="F-box domain"/>
    <property type="match status" value="1"/>
</dbReference>